<dbReference type="GO" id="GO:0016034">
    <property type="term" value="F:maleylacetoacetate isomerase activity"/>
    <property type="evidence" value="ECO:0007669"/>
    <property type="project" value="TreeGrafter"/>
</dbReference>
<dbReference type="PANTHER" id="PTHR42673:SF21">
    <property type="entry name" value="GLUTATHIONE S-TRANSFERASE YFCF"/>
    <property type="match status" value="1"/>
</dbReference>
<dbReference type="CDD" id="cd03205">
    <property type="entry name" value="GST_C_6"/>
    <property type="match status" value="1"/>
</dbReference>
<evidence type="ECO:0000313" key="3">
    <source>
        <dbReference type="Proteomes" id="UP000284021"/>
    </source>
</evidence>
<dbReference type="OrthoDB" id="8634103at2"/>
<dbReference type="AlphaFoldDB" id="A0A418X9M7"/>
<organism evidence="2 3">
    <name type="scientific">Pseudomonas cavernicola</name>
    <dbReference type="NCBI Taxonomy" id="2320866"/>
    <lineage>
        <taxon>Bacteria</taxon>
        <taxon>Pseudomonadati</taxon>
        <taxon>Pseudomonadota</taxon>
        <taxon>Gammaproteobacteria</taxon>
        <taxon>Pseudomonadales</taxon>
        <taxon>Pseudomonadaceae</taxon>
        <taxon>Pseudomonas</taxon>
    </lineage>
</organism>
<dbReference type="Gene3D" id="1.20.1050.10">
    <property type="match status" value="1"/>
</dbReference>
<feature type="domain" description="GST N-terminal" evidence="1">
    <location>
        <begin position="1"/>
        <end position="78"/>
    </location>
</feature>
<accession>A0A418X9M7</accession>
<sequence length="212" mass="23174">MQLIGMLDSPYVRRVAVSLQLLDVPFEHCSISVFSTFEQFRQINPVVKAPSLVCDDDTVLMDSTLILEYAESLASPRRSLMPATIGERQRALRIIGLALAACEKSVQIIYERNLRPAEKQHEPWLSRVTGQLLAAYEALELELLRAPLAAESDSINQAGVTTAVAWHFTQAMLPEVVIASAFPALQQFSAAAEALPEFSAAPHGAGIYQPIG</sequence>
<dbReference type="PROSITE" id="PS50404">
    <property type="entry name" value="GST_NTER"/>
    <property type="match status" value="1"/>
</dbReference>
<keyword evidence="2" id="KW-0808">Transferase</keyword>
<name>A0A418X9M7_9PSED</name>
<reference evidence="2 3" key="1">
    <citation type="submission" date="2018-09" db="EMBL/GenBank/DDBJ databases">
        <authorList>
            <person name="Zhu H."/>
        </authorList>
    </citation>
    <scope>NUCLEOTIDE SEQUENCE [LARGE SCALE GENOMIC DNA]</scope>
    <source>
        <strain evidence="2 3">K1S02-6</strain>
    </source>
</reference>
<dbReference type="Gene3D" id="3.40.30.10">
    <property type="entry name" value="Glutaredoxin"/>
    <property type="match status" value="1"/>
</dbReference>
<evidence type="ECO:0000259" key="1">
    <source>
        <dbReference type="PROSITE" id="PS50404"/>
    </source>
</evidence>
<dbReference type="PANTHER" id="PTHR42673">
    <property type="entry name" value="MALEYLACETOACETATE ISOMERASE"/>
    <property type="match status" value="1"/>
</dbReference>
<dbReference type="GO" id="GO:0006749">
    <property type="term" value="P:glutathione metabolic process"/>
    <property type="evidence" value="ECO:0007669"/>
    <property type="project" value="TreeGrafter"/>
</dbReference>
<dbReference type="Proteomes" id="UP000284021">
    <property type="component" value="Unassembled WGS sequence"/>
</dbReference>
<evidence type="ECO:0000313" key="2">
    <source>
        <dbReference type="EMBL" id="RJG09194.1"/>
    </source>
</evidence>
<dbReference type="RefSeq" id="WP_119956980.1">
    <property type="nucleotide sequence ID" value="NZ_QYUR01000008.1"/>
</dbReference>
<dbReference type="GO" id="GO:0006559">
    <property type="term" value="P:L-phenylalanine catabolic process"/>
    <property type="evidence" value="ECO:0007669"/>
    <property type="project" value="TreeGrafter"/>
</dbReference>
<protein>
    <submittedName>
        <fullName evidence="2">Glutathione S-transferase</fullName>
    </submittedName>
</protein>
<keyword evidence="3" id="KW-1185">Reference proteome</keyword>
<proteinExistence type="predicted"/>
<dbReference type="CDD" id="cd00570">
    <property type="entry name" value="GST_N_family"/>
    <property type="match status" value="1"/>
</dbReference>
<comment type="caution">
    <text evidence="2">The sequence shown here is derived from an EMBL/GenBank/DDBJ whole genome shotgun (WGS) entry which is preliminary data.</text>
</comment>
<dbReference type="Pfam" id="PF13417">
    <property type="entry name" value="GST_N_3"/>
    <property type="match status" value="1"/>
</dbReference>
<dbReference type="InterPro" id="IPR004045">
    <property type="entry name" value="Glutathione_S-Trfase_N"/>
</dbReference>
<dbReference type="InterPro" id="IPR036249">
    <property type="entry name" value="Thioredoxin-like_sf"/>
</dbReference>
<gene>
    <name evidence="2" type="ORF">D3879_25720</name>
</gene>
<dbReference type="EMBL" id="QYUR01000008">
    <property type="protein sequence ID" value="RJG09194.1"/>
    <property type="molecule type" value="Genomic_DNA"/>
</dbReference>
<dbReference type="GO" id="GO:0004364">
    <property type="term" value="F:glutathione transferase activity"/>
    <property type="evidence" value="ECO:0007669"/>
    <property type="project" value="TreeGrafter"/>
</dbReference>
<dbReference type="SUPFAM" id="SSF52833">
    <property type="entry name" value="Thioredoxin-like"/>
    <property type="match status" value="1"/>
</dbReference>